<reference evidence="3 4" key="1">
    <citation type="submission" date="2014-12" db="EMBL/GenBank/DDBJ databases">
        <title>Genomes of Geoalkalibacter ferrihydriticus and Geoalkalibacter subterraneus, two haloalkaliphilic metal-reducing members of the Geobacteraceae.</title>
        <authorList>
            <person name="Badalamenti J.P."/>
            <person name="Torres C.I."/>
            <person name="Krajmalnik-Brown R."/>
            <person name="Bond D.R."/>
        </authorList>
    </citation>
    <scope>NUCLEOTIDE SEQUENCE [LARGE SCALE GENOMIC DNA]</scope>
    <source>
        <strain evidence="3 4">DSM 17813</strain>
    </source>
</reference>
<keyword evidence="1" id="KW-0812">Transmembrane</keyword>
<evidence type="ECO:0000256" key="1">
    <source>
        <dbReference type="SAM" id="Phobius"/>
    </source>
</evidence>
<comment type="caution">
    <text evidence="3">The sequence shown here is derived from an EMBL/GenBank/DDBJ whole genome shotgun (WGS) entry which is preliminary data.</text>
</comment>
<gene>
    <name evidence="3" type="ORF">GFER_05035</name>
</gene>
<dbReference type="AlphaFoldDB" id="A0A0C2HYZ1"/>
<dbReference type="EMBL" id="JWJD01000001">
    <property type="protein sequence ID" value="KIH77972.1"/>
    <property type="molecule type" value="Genomic_DNA"/>
</dbReference>
<evidence type="ECO:0000313" key="4">
    <source>
        <dbReference type="Proteomes" id="UP000035068"/>
    </source>
</evidence>
<accession>A0A0C2HYZ1</accession>
<feature type="chain" id="PRO_5002162050" evidence="2">
    <location>
        <begin position="21"/>
        <end position="75"/>
    </location>
</feature>
<keyword evidence="1" id="KW-1133">Transmembrane helix</keyword>
<name>A0A0C2HYZ1_9BACT</name>
<keyword evidence="1" id="KW-0472">Membrane</keyword>
<evidence type="ECO:0000256" key="2">
    <source>
        <dbReference type="SAM" id="SignalP"/>
    </source>
</evidence>
<dbReference type="RefSeq" id="WP_040096614.1">
    <property type="nucleotide sequence ID" value="NZ_JWJD01000001.1"/>
</dbReference>
<organism evidence="3 4">
    <name type="scientific">Geoalkalibacter ferrihydriticus DSM 17813</name>
    <dbReference type="NCBI Taxonomy" id="1121915"/>
    <lineage>
        <taxon>Bacteria</taxon>
        <taxon>Pseudomonadati</taxon>
        <taxon>Thermodesulfobacteriota</taxon>
        <taxon>Desulfuromonadia</taxon>
        <taxon>Desulfuromonadales</taxon>
        <taxon>Geoalkalibacteraceae</taxon>
        <taxon>Geoalkalibacter</taxon>
    </lineage>
</organism>
<sequence length="75" mass="7819">MKTMLMTLTTLLISAGSALAAPGSANPETAGLAVWIFFGFFGLIVATQFIPGMILLGAMLKGLFTQPSTVQKINS</sequence>
<protein>
    <submittedName>
        <fullName evidence="3">Uncharacterized protein</fullName>
    </submittedName>
</protein>
<keyword evidence="2" id="KW-0732">Signal</keyword>
<feature type="signal peptide" evidence="2">
    <location>
        <begin position="1"/>
        <end position="20"/>
    </location>
</feature>
<dbReference type="Proteomes" id="UP000035068">
    <property type="component" value="Unassembled WGS sequence"/>
</dbReference>
<feature type="transmembrane region" description="Helical" evidence="1">
    <location>
        <begin position="30"/>
        <end position="56"/>
    </location>
</feature>
<evidence type="ECO:0000313" key="3">
    <source>
        <dbReference type="EMBL" id="KIH77972.1"/>
    </source>
</evidence>
<keyword evidence="4" id="KW-1185">Reference proteome</keyword>
<proteinExistence type="predicted"/>